<keyword evidence="7" id="KW-0503">Monooxygenase</keyword>
<dbReference type="GO" id="GO:0020037">
    <property type="term" value="F:heme binding"/>
    <property type="evidence" value="ECO:0007669"/>
    <property type="project" value="InterPro"/>
</dbReference>
<organism evidence="9 10">
    <name type="scientific">Laodelphax striatellus</name>
    <name type="common">Small brown planthopper</name>
    <name type="synonym">Delphax striatella</name>
    <dbReference type="NCBI Taxonomy" id="195883"/>
    <lineage>
        <taxon>Eukaryota</taxon>
        <taxon>Metazoa</taxon>
        <taxon>Ecdysozoa</taxon>
        <taxon>Arthropoda</taxon>
        <taxon>Hexapoda</taxon>
        <taxon>Insecta</taxon>
        <taxon>Pterygota</taxon>
        <taxon>Neoptera</taxon>
        <taxon>Paraneoptera</taxon>
        <taxon>Hemiptera</taxon>
        <taxon>Auchenorrhyncha</taxon>
        <taxon>Fulgoroidea</taxon>
        <taxon>Delphacidae</taxon>
        <taxon>Criomorphinae</taxon>
        <taxon>Laodelphax</taxon>
    </lineage>
</organism>
<dbReference type="PANTHER" id="PTHR24279:SF120">
    <property type="entry name" value="CYTOCHROME P450"/>
    <property type="match status" value="1"/>
</dbReference>
<dbReference type="InterPro" id="IPR002401">
    <property type="entry name" value="Cyt_P450_E_grp-I"/>
</dbReference>
<feature type="binding site" description="axial binding residue" evidence="8">
    <location>
        <position position="443"/>
    </location>
    <ligand>
        <name>heme</name>
        <dbReference type="ChEBI" id="CHEBI:30413"/>
    </ligand>
    <ligandPart>
        <name>Fe</name>
        <dbReference type="ChEBI" id="CHEBI:18248"/>
    </ligandPart>
</feature>
<proteinExistence type="inferred from homology"/>
<dbReference type="Gene3D" id="1.10.630.10">
    <property type="entry name" value="Cytochrome P450"/>
    <property type="match status" value="1"/>
</dbReference>
<keyword evidence="4 8" id="KW-0479">Metal-binding</keyword>
<dbReference type="InterPro" id="IPR050479">
    <property type="entry name" value="CYP11_CYP27_families"/>
</dbReference>
<dbReference type="InterPro" id="IPR001128">
    <property type="entry name" value="Cyt_P450"/>
</dbReference>
<dbReference type="AlphaFoldDB" id="A0A482WH39"/>
<dbReference type="PRINTS" id="PR00463">
    <property type="entry name" value="EP450I"/>
</dbReference>
<keyword evidence="6 8" id="KW-0408">Iron</keyword>
<keyword evidence="10" id="KW-1185">Reference proteome</keyword>
<evidence type="ECO:0000256" key="8">
    <source>
        <dbReference type="PIRSR" id="PIRSR602401-1"/>
    </source>
</evidence>
<dbReference type="GO" id="GO:0004497">
    <property type="term" value="F:monooxygenase activity"/>
    <property type="evidence" value="ECO:0007669"/>
    <property type="project" value="UniProtKB-KW"/>
</dbReference>
<dbReference type="GO" id="GO:0005506">
    <property type="term" value="F:iron ion binding"/>
    <property type="evidence" value="ECO:0007669"/>
    <property type="project" value="InterPro"/>
</dbReference>
<evidence type="ECO:0000256" key="1">
    <source>
        <dbReference type="ARBA" id="ARBA00001971"/>
    </source>
</evidence>
<evidence type="ECO:0000256" key="6">
    <source>
        <dbReference type="ARBA" id="ARBA00023004"/>
    </source>
</evidence>
<evidence type="ECO:0000256" key="3">
    <source>
        <dbReference type="ARBA" id="ARBA00022617"/>
    </source>
</evidence>
<dbReference type="Pfam" id="PF00067">
    <property type="entry name" value="p450"/>
    <property type="match status" value="1"/>
</dbReference>
<dbReference type="GO" id="GO:0016705">
    <property type="term" value="F:oxidoreductase activity, acting on paired donors, with incorporation or reduction of molecular oxygen"/>
    <property type="evidence" value="ECO:0007669"/>
    <property type="project" value="InterPro"/>
</dbReference>
<evidence type="ECO:0008006" key="11">
    <source>
        <dbReference type="Google" id="ProtNLM"/>
    </source>
</evidence>
<keyword evidence="3 8" id="KW-0349">Heme</keyword>
<dbReference type="PANTHER" id="PTHR24279">
    <property type="entry name" value="CYTOCHROME P450"/>
    <property type="match status" value="1"/>
</dbReference>
<dbReference type="SUPFAM" id="SSF48264">
    <property type="entry name" value="Cytochrome P450"/>
    <property type="match status" value="1"/>
</dbReference>
<evidence type="ECO:0000313" key="10">
    <source>
        <dbReference type="Proteomes" id="UP000291343"/>
    </source>
</evidence>
<dbReference type="OrthoDB" id="3945418at2759"/>
<gene>
    <name evidence="9" type="ORF">LSTR_LSTR009877</name>
</gene>
<evidence type="ECO:0000313" key="9">
    <source>
        <dbReference type="EMBL" id="RZF32768.1"/>
    </source>
</evidence>
<dbReference type="CDD" id="cd11054">
    <property type="entry name" value="CYP24A1-like"/>
    <property type="match status" value="1"/>
</dbReference>
<dbReference type="InParanoid" id="A0A482WH39"/>
<dbReference type="Proteomes" id="UP000291343">
    <property type="component" value="Unassembled WGS sequence"/>
</dbReference>
<dbReference type="EMBL" id="QKKF02036007">
    <property type="protein sequence ID" value="RZF32768.1"/>
    <property type="molecule type" value="Genomic_DNA"/>
</dbReference>
<dbReference type="STRING" id="195883.A0A482WH39"/>
<keyword evidence="5" id="KW-0560">Oxidoreductase</keyword>
<evidence type="ECO:0000256" key="4">
    <source>
        <dbReference type="ARBA" id="ARBA00022723"/>
    </source>
</evidence>
<comment type="similarity">
    <text evidence="2">Belongs to the cytochrome P450 family.</text>
</comment>
<evidence type="ECO:0000256" key="2">
    <source>
        <dbReference type="ARBA" id="ARBA00010617"/>
    </source>
</evidence>
<comment type="cofactor">
    <cofactor evidence="1 8">
        <name>heme</name>
        <dbReference type="ChEBI" id="CHEBI:30413"/>
    </cofactor>
</comment>
<evidence type="ECO:0000256" key="5">
    <source>
        <dbReference type="ARBA" id="ARBA00023002"/>
    </source>
</evidence>
<comment type="caution">
    <text evidence="9">The sequence shown here is derived from an EMBL/GenBank/DDBJ whole genome shotgun (WGS) entry which is preliminary data.</text>
</comment>
<accession>A0A482WH39</accession>
<dbReference type="SMR" id="A0A482WH39"/>
<reference evidence="9 10" key="1">
    <citation type="journal article" date="2017" name="Gigascience">
        <title>Genome sequence of the small brown planthopper, Laodelphax striatellus.</title>
        <authorList>
            <person name="Zhu J."/>
            <person name="Jiang F."/>
            <person name="Wang X."/>
            <person name="Yang P."/>
            <person name="Bao Y."/>
            <person name="Zhao W."/>
            <person name="Wang W."/>
            <person name="Lu H."/>
            <person name="Wang Q."/>
            <person name="Cui N."/>
            <person name="Li J."/>
            <person name="Chen X."/>
            <person name="Luo L."/>
            <person name="Yu J."/>
            <person name="Kang L."/>
            <person name="Cui F."/>
        </authorList>
    </citation>
    <scope>NUCLEOTIDE SEQUENCE [LARGE SCALE GENOMIC DNA]</scope>
    <source>
        <strain evidence="9">Lst14</strain>
    </source>
</reference>
<protein>
    <recommendedName>
        <fullName evidence="11">Cytochrome P450</fullName>
    </recommendedName>
</protein>
<dbReference type="PRINTS" id="PR00385">
    <property type="entry name" value="P450"/>
</dbReference>
<evidence type="ECO:0000256" key="7">
    <source>
        <dbReference type="ARBA" id="ARBA00023033"/>
    </source>
</evidence>
<dbReference type="InterPro" id="IPR036396">
    <property type="entry name" value="Cyt_P450_sf"/>
</dbReference>
<sequence>MKEKSFTGIISFTPKKMGLKHIPGPTALPVVGNLYQYMFNKSKILKYHEVLQQLYEKYGPIVRETFGNKTIIHLFDPVDAKTVLDNEDKRPFVVPLQETTLLYRKKSDMSLGLGNTNGEEWYRLRSAIKGFMFDFYGLRSLSVKKDGVFDDIIAKLGDEIDENGQVKDLRMLFGKWALESSGITCFDRRLGYLDSGDMEKLAEKIIEANKEVFYLSGLLKFSFPFYKYFPTPKWIKLEKAEDVITNGTKFQMEKAYDEMYEVMSENRGEIPSDRFEFLTELRKKLNKKEITTIMLSVHTDGLSTIVPSLLFNLYCLAINPEIQEKAYQEVKKLMAEGAPATKEIISQSMWVSGTVKETFRFFPIGTEIARILKKDLVLSGHNIPEGSNIHINMNVHFFNEQYFRNARVFNPVRWSEGLSGLSEDAKRVRKYVLMPFGANIRSCAGRLLADQDLILMISRVLYHYQLVYPENEKPLQQVFNTLLVPDRNPPIRFIKRS</sequence>
<name>A0A482WH39_LAOST</name>